<reference evidence="1" key="1">
    <citation type="submission" date="2020-10" db="EMBL/GenBank/DDBJ databases">
        <authorList>
            <person name="Castelo-Branco R."/>
            <person name="Eusebio N."/>
            <person name="Adriana R."/>
            <person name="Vieira A."/>
            <person name="Brugerolle De Fraissinette N."/>
            <person name="Rezende De Castro R."/>
            <person name="Schneider M.P."/>
            <person name="Vasconcelos V."/>
            <person name="Leao P.N."/>
        </authorList>
    </citation>
    <scope>NUCLEOTIDE SEQUENCE</scope>
    <source>
        <strain evidence="1">LEGE 11479</strain>
    </source>
</reference>
<dbReference type="InterPro" id="IPR027417">
    <property type="entry name" value="P-loop_NTPase"/>
</dbReference>
<name>A0A928X172_LEPEC</name>
<keyword evidence="1" id="KW-0547">Nucleotide-binding</keyword>
<gene>
    <name evidence="1" type="ORF">IQ260_02435</name>
</gene>
<accession>A0A928X172</accession>
<comment type="caution">
    <text evidence="1">The sequence shown here is derived from an EMBL/GenBank/DDBJ whole genome shotgun (WGS) entry which is preliminary data.</text>
</comment>
<evidence type="ECO:0000313" key="1">
    <source>
        <dbReference type="EMBL" id="MBE9065506.1"/>
    </source>
</evidence>
<dbReference type="Proteomes" id="UP000615026">
    <property type="component" value="Unassembled WGS sequence"/>
</dbReference>
<organism evidence="1 2">
    <name type="scientific">Leptolyngbya cf. ectocarpi LEGE 11479</name>
    <dbReference type="NCBI Taxonomy" id="1828722"/>
    <lineage>
        <taxon>Bacteria</taxon>
        <taxon>Bacillati</taxon>
        <taxon>Cyanobacteriota</taxon>
        <taxon>Cyanophyceae</taxon>
        <taxon>Leptolyngbyales</taxon>
        <taxon>Leptolyngbyaceae</taxon>
        <taxon>Leptolyngbya group</taxon>
        <taxon>Leptolyngbya</taxon>
    </lineage>
</organism>
<dbReference type="GO" id="GO:0005524">
    <property type="term" value="F:ATP binding"/>
    <property type="evidence" value="ECO:0007669"/>
    <property type="project" value="UniProtKB-KW"/>
</dbReference>
<feature type="non-terminal residue" evidence="1">
    <location>
        <position position="1"/>
    </location>
</feature>
<sequence length="285" mass="32340">GDIKLSTEVLQVVNLSLQREQVFRYELETTFDKKISDLVQKCDRIAAAIQIAKKQPVLVIIDDLDKLDLPLAEAIFRNNIKSLFSPGFRIVFTVPIAAIRETKVVSALQSEGIVRPRLFPVAKFFGKENRHTSGVEPDAKYLDTFVELLNKRIPKGLLEPEIARQLVLMSGGVVREIVRLARECCLECMVQLDIEADDDTVTINQEVLTIALRNLRNDFARQIGSDLYQLMATVYETAETPDARGEEFMRLLHGLMVLEYENDSIWYDVHPIVVELLKQKQLVAG</sequence>
<keyword evidence="2" id="KW-1185">Reference proteome</keyword>
<protein>
    <submittedName>
        <fullName evidence="1">ATP-binding protein</fullName>
    </submittedName>
</protein>
<dbReference type="AlphaFoldDB" id="A0A928X172"/>
<keyword evidence="1" id="KW-0067">ATP-binding</keyword>
<dbReference type="EMBL" id="JADEXP010000010">
    <property type="protein sequence ID" value="MBE9065506.1"/>
    <property type="molecule type" value="Genomic_DNA"/>
</dbReference>
<evidence type="ECO:0000313" key="2">
    <source>
        <dbReference type="Proteomes" id="UP000615026"/>
    </source>
</evidence>
<proteinExistence type="predicted"/>
<dbReference type="SUPFAM" id="SSF52540">
    <property type="entry name" value="P-loop containing nucleoside triphosphate hydrolases"/>
    <property type="match status" value="1"/>
</dbReference>